<dbReference type="AlphaFoldDB" id="A6KB63"/>
<evidence type="ECO:0000313" key="3">
    <source>
        <dbReference type="RGD" id="1311588"/>
    </source>
</evidence>
<organism evidence="1 2">
    <name type="scientific">Rattus norvegicus</name>
    <name type="common">Rat</name>
    <dbReference type="NCBI Taxonomy" id="10116"/>
    <lineage>
        <taxon>Eukaryota</taxon>
        <taxon>Metazoa</taxon>
        <taxon>Chordata</taxon>
        <taxon>Craniata</taxon>
        <taxon>Vertebrata</taxon>
        <taxon>Euteleostomi</taxon>
        <taxon>Mammalia</taxon>
        <taxon>Eutheria</taxon>
        <taxon>Euarchontoglires</taxon>
        <taxon>Glires</taxon>
        <taxon>Rodentia</taxon>
        <taxon>Myomorpha</taxon>
        <taxon>Muroidea</taxon>
        <taxon>Muridae</taxon>
        <taxon>Murinae</taxon>
        <taxon>Rattus</taxon>
    </lineage>
</organism>
<dbReference type="GO" id="GO:0016301">
    <property type="term" value="F:kinase activity"/>
    <property type="evidence" value="ECO:0007669"/>
    <property type="project" value="UniProtKB-KW"/>
</dbReference>
<keyword evidence="1" id="KW-0808">Transferase</keyword>
<dbReference type="Proteomes" id="UP000234681">
    <property type="component" value="Chromosome 1"/>
</dbReference>
<protein>
    <submittedName>
        <fullName evidence="1">RIO kinase 2 (Yeast), isoform CRA_a</fullName>
    </submittedName>
</protein>
<name>A6KB63_RAT</name>
<reference evidence="1 2" key="1">
    <citation type="submission" date="2005-09" db="EMBL/GenBank/DDBJ databases">
        <authorList>
            <person name="Mural R.J."/>
            <person name="Li P.W."/>
            <person name="Adams M.D."/>
            <person name="Amanatides P.G."/>
            <person name="Baden-Tillson H."/>
            <person name="Barnstead M."/>
            <person name="Chin S.H."/>
            <person name="Dew I."/>
            <person name="Evans C.A."/>
            <person name="Ferriera S."/>
            <person name="Flanigan M."/>
            <person name="Fosler C."/>
            <person name="Glodek A."/>
            <person name="Gu Z."/>
            <person name="Holt R.A."/>
            <person name="Jennings D."/>
            <person name="Kraft C.L."/>
            <person name="Lu F."/>
            <person name="Nguyen T."/>
            <person name="Nusskern D.R."/>
            <person name="Pfannkoch C.M."/>
            <person name="Sitter C."/>
            <person name="Sutton G.G."/>
            <person name="Venter J.C."/>
            <person name="Wang Z."/>
            <person name="Woodage T."/>
            <person name="Zheng X.H."/>
            <person name="Zhong F."/>
        </authorList>
    </citation>
    <scope>NUCLEOTIDE SEQUENCE [LARGE SCALE GENOMIC DNA]</scope>
    <source>
        <strain>BN</strain>
        <strain evidence="2">Sprague-Dawley</strain>
    </source>
</reference>
<accession>A6KB63</accession>
<proteinExistence type="predicted"/>
<feature type="non-terminal residue" evidence="1">
    <location>
        <position position="28"/>
    </location>
</feature>
<dbReference type="EMBL" id="CH474033">
    <property type="protein sequence ID" value="EDL99802.1"/>
    <property type="molecule type" value="Genomic_DNA"/>
</dbReference>
<keyword evidence="1" id="KW-0418">Kinase</keyword>
<gene>
    <name evidence="1 3" type="primary">Riok2</name>
    <name evidence="1" type="ORF">rCG_22932</name>
</gene>
<sequence>MFELCLNHVGDLPQILASRVIRNRTTYC</sequence>
<dbReference type="AGR" id="RGD:1311588"/>
<evidence type="ECO:0000313" key="2">
    <source>
        <dbReference type="Proteomes" id="UP000234681"/>
    </source>
</evidence>
<evidence type="ECO:0000313" key="1">
    <source>
        <dbReference type="EMBL" id="EDL99802.1"/>
    </source>
</evidence>
<dbReference type="RGD" id="1311588">
    <property type="gene designation" value="Riok2"/>
</dbReference>